<dbReference type="EMBL" id="VSSQ01008246">
    <property type="protein sequence ID" value="MPM38326.1"/>
    <property type="molecule type" value="Genomic_DNA"/>
</dbReference>
<accession>A0A644ZBS4</accession>
<reference evidence="1" key="1">
    <citation type="submission" date="2019-08" db="EMBL/GenBank/DDBJ databases">
        <authorList>
            <person name="Kucharzyk K."/>
            <person name="Murdoch R.W."/>
            <person name="Higgins S."/>
            <person name="Loffler F."/>
        </authorList>
    </citation>
    <scope>NUCLEOTIDE SEQUENCE</scope>
</reference>
<evidence type="ECO:0000313" key="1">
    <source>
        <dbReference type="EMBL" id="MPM38326.1"/>
    </source>
</evidence>
<proteinExistence type="predicted"/>
<gene>
    <name evidence="1" type="ORF">SDC9_84955</name>
</gene>
<comment type="caution">
    <text evidence="1">The sequence shown here is derived from an EMBL/GenBank/DDBJ whole genome shotgun (WGS) entry which is preliminary data.</text>
</comment>
<sequence length="159" mass="18211">MSRISLIMIFLMVSANSIAQTNAALFHKEVTTQLDEIDRAVSEFNAAIVLYDGDTILAAYKNLLTVTEKVISETENLSVPEGGADYQKTVLELFRFYLRTFESDYYEAVSIMYRIPVTDADIEEMERIFDRVELKETIFLNAFYNAQIEFCESNNIGLE</sequence>
<name>A0A644ZBS4_9ZZZZ</name>
<protein>
    <submittedName>
        <fullName evidence="1">Uncharacterized protein</fullName>
    </submittedName>
</protein>
<dbReference type="AlphaFoldDB" id="A0A644ZBS4"/>
<organism evidence="1">
    <name type="scientific">bioreactor metagenome</name>
    <dbReference type="NCBI Taxonomy" id="1076179"/>
    <lineage>
        <taxon>unclassified sequences</taxon>
        <taxon>metagenomes</taxon>
        <taxon>ecological metagenomes</taxon>
    </lineage>
</organism>